<keyword evidence="2" id="KW-1185">Reference proteome</keyword>
<dbReference type="AlphaFoldDB" id="A0A8T1WFW5"/>
<organism evidence="1 2">
    <name type="scientific">Phytophthora pseudosyringae</name>
    <dbReference type="NCBI Taxonomy" id="221518"/>
    <lineage>
        <taxon>Eukaryota</taxon>
        <taxon>Sar</taxon>
        <taxon>Stramenopiles</taxon>
        <taxon>Oomycota</taxon>
        <taxon>Peronosporomycetes</taxon>
        <taxon>Peronosporales</taxon>
        <taxon>Peronosporaceae</taxon>
        <taxon>Phytophthora</taxon>
    </lineage>
</organism>
<dbReference type="EMBL" id="JAGDFM010000026">
    <property type="protein sequence ID" value="KAG7390903.1"/>
    <property type="molecule type" value="Genomic_DNA"/>
</dbReference>
<reference evidence="1" key="1">
    <citation type="submission" date="2021-02" db="EMBL/GenBank/DDBJ databases">
        <authorList>
            <person name="Palmer J.M."/>
        </authorList>
    </citation>
    <scope>NUCLEOTIDE SEQUENCE</scope>
    <source>
        <strain evidence="1">SCRP734</strain>
    </source>
</reference>
<sequence>MPATADAGVESASQVTALELLAAATTLNRIVREVTFFFIVGDKVIFGSMNLSEAAVNDNDEESWLVGGIADRYAAACLRKIYGPANERGSGTDSPPAAAAAAATARPFWDRDLPTKQPSPASASKLVKRACITEPSSGRAHRDPRAPVAQQPPRASCKDAIHLYFAAFADVEIGGNRGSAMLLVAWVDLTSVFGFPNLVLGQILELL</sequence>
<gene>
    <name evidence="1" type="ORF">PHYPSEUDO_006387</name>
</gene>
<comment type="caution">
    <text evidence="1">The sequence shown here is derived from an EMBL/GenBank/DDBJ whole genome shotgun (WGS) entry which is preliminary data.</text>
</comment>
<proteinExistence type="predicted"/>
<accession>A0A8T1WFW5</accession>
<evidence type="ECO:0000313" key="2">
    <source>
        <dbReference type="Proteomes" id="UP000694044"/>
    </source>
</evidence>
<protein>
    <submittedName>
        <fullName evidence="1">Uncharacterized protein</fullName>
    </submittedName>
</protein>
<name>A0A8T1WFW5_9STRA</name>
<dbReference type="Proteomes" id="UP000694044">
    <property type="component" value="Unassembled WGS sequence"/>
</dbReference>
<evidence type="ECO:0000313" key="1">
    <source>
        <dbReference type="EMBL" id="KAG7390903.1"/>
    </source>
</evidence>